<dbReference type="InParanoid" id="M7XBQ0"/>
<gene>
    <name evidence="1" type="ORF">C943_01603</name>
</gene>
<proteinExistence type="predicted"/>
<dbReference type="STRING" id="1239962.C943_01603"/>
<sequence>MNFSKFRIPGKYSSIDIQSNETQNWINLLNRQIDISLSLFQENY</sequence>
<dbReference type="EMBL" id="AMZY02000015">
    <property type="protein sequence ID" value="EMS32038.1"/>
    <property type="molecule type" value="Genomic_DNA"/>
</dbReference>
<dbReference type="AlphaFoldDB" id="M7XBQ0"/>
<accession>M7XBQ0</accession>
<protein>
    <submittedName>
        <fullName evidence="1">Uncharacterized protein</fullName>
    </submittedName>
</protein>
<comment type="caution">
    <text evidence="1">The sequence shown here is derived from an EMBL/GenBank/DDBJ whole genome shotgun (WGS) entry which is preliminary data.</text>
</comment>
<organism evidence="1 2">
    <name type="scientific">Mariniradius saccharolyticus AK6</name>
    <dbReference type="NCBI Taxonomy" id="1239962"/>
    <lineage>
        <taxon>Bacteria</taxon>
        <taxon>Pseudomonadati</taxon>
        <taxon>Bacteroidota</taxon>
        <taxon>Cytophagia</taxon>
        <taxon>Cytophagales</taxon>
        <taxon>Cyclobacteriaceae</taxon>
        <taxon>Mariniradius</taxon>
    </lineage>
</organism>
<reference evidence="1" key="1">
    <citation type="submission" date="2013-01" db="EMBL/GenBank/DDBJ databases">
        <title>Genome assembly of Mariniradius saccharolyticus AK6.</title>
        <authorList>
            <person name="Vaidya B."/>
            <person name="Khatri I."/>
            <person name="Tanuku N.R.S."/>
            <person name="Subramanian S."/>
            <person name="Pinnaka A."/>
        </authorList>
    </citation>
    <scope>NUCLEOTIDE SEQUENCE [LARGE SCALE GENOMIC DNA]</scope>
    <source>
        <strain evidence="1">AK6</strain>
    </source>
</reference>
<dbReference type="Proteomes" id="UP000010953">
    <property type="component" value="Unassembled WGS sequence"/>
</dbReference>
<evidence type="ECO:0000313" key="1">
    <source>
        <dbReference type="EMBL" id="EMS32038.1"/>
    </source>
</evidence>
<keyword evidence="2" id="KW-1185">Reference proteome</keyword>
<evidence type="ECO:0000313" key="2">
    <source>
        <dbReference type="Proteomes" id="UP000010953"/>
    </source>
</evidence>
<name>M7XBQ0_9BACT</name>